<keyword evidence="4" id="KW-0175">Coiled coil</keyword>
<reference evidence="5 6" key="1">
    <citation type="journal article" name="Front. Microbiol.">
        <title>Sugar Metabolism of the First Thermophilic Planctomycete Thermogutta terrifontis: Comparative Genomic and Transcriptomic Approaches.</title>
        <authorList>
            <person name="Elcheninov A.G."/>
            <person name="Menzel P."/>
            <person name="Gudbergsdottir S.R."/>
            <person name="Slesarev A.I."/>
            <person name="Kadnikov V.V."/>
            <person name="Krogh A."/>
            <person name="Bonch-Osmolovskaya E.A."/>
            <person name="Peng X."/>
            <person name="Kublanov I.V."/>
        </authorList>
    </citation>
    <scope>NUCLEOTIDE SEQUENCE [LARGE SCALE GENOMIC DNA]</scope>
    <source>
        <strain evidence="5 6">R1</strain>
    </source>
</reference>
<evidence type="ECO:0000256" key="2">
    <source>
        <dbReference type="ARBA" id="ARBA00023274"/>
    </source>
</evidence>
<keyword evidence="2 3" id="KW-0687">Ribonucleoprotein</keyword>
<keyword evidence="6" id="KW-1185">Reference proteome</keyword>
<gene>
    <name evidence="3" type="primary">rpsP</name>
    <name evidence="5" type="ORF">THTE_0193</name>
</gene>
<evidence type="ECO:0000313" key="5">
    <source>
        <dbReference type="EMBL" id="ASV72795.1"/>
    </source>
</evidence>
<dbReference type="GO" id="GO:0005737">
    <property type="term" value="C:cytoplasm"/>
    <property type="evidence" value="ECO:0007669"/>
    <property type="project" value="UniProtKB-ARBA"/>
</dbReference>
<dbReference type="EMBL" id="CP018477">
    <property type="protein sequence ID" value="ASV72795.1"/>
    <property type="molecule type" value="Genomic_DNA"/>
</dbReference>
<sequence length="142" mass="15968">MAVRIRMKRFGRKHRPFFRICATDARAPRDGRVIEVLGTYDPMIPLTDARVTLNFERVQYWLSVGAQPSEKVKILLKKYGPNGTHLEKQREAVEKLRQMQAARKAAAEHALVLAEQKKAAKKALEEAARAAEAEAAEEASAE</sequence>
<dbReference type="SUPFAM" id="SSF54565">
    <property type="entry name" value="Ribosomal protein S16"/>
    <property type="match status" value="1"/>
</dbReference>
<dbReference type="NCBIfam" id="TIGR00002">
    <property type="entry name" value="S16"/>
    <property type="match status" value="1"/>
</dbReference>
<dbReference type="HAMAP" id="MF_00385">
    <property type="entry name" value="Ribosomal_bS16"/>
    <property type="match status" value="1"/>
</dbReference>
<dbReference type="InterPro" id="IPR000307">
    <property type="entry name" value="Ribosomal_bS16"/>
</dbReference>
<evidence type="ECO:0000256" key="1">
    <source>
        <dbReference type="ARBA" id="ARBA00022980"/>
    </source>
</evidence>
<evidence type="ECO:0000256" key="3">
    <source>
        <dbReference type="HAMAP-Rule" id="MF_00385"/>
    </source>
</evidence>
<accession>A0A286RA00</accession>
<evidence type="ECO:0000313" key="6">
    <source>
        <dbReference type="Proteomes" id="UP000215086"/>
    </source>
</evidence>
<dbReference type="GO" id="GO:0003735">
    <property type="term" value="F:structural constituent of ribosome"/>
    <property type="evidence" value="ECO:0007669"/>
    <property type="project" value="InterPro"/>
</dbReference>
<dbReference type="Pfam" id="PF00886">
    <property type="entry name" value="Ribosomal_S16"/>
    <property type="match status" value="1"/>
</dbReference>
<keyword evidence="1 3" id="KW-0689">Ribosomal protein</keyword>
<dbReference type="AlphaFoldDB" id="A0A286RA00"/>
<evidence type="ECO:0000256" key="4">
    <source>
        <dbReference type="SAM" id="Coils"/>
    </source>
</evidence>
<dbReference type="GO" id="GO:0015935">
    <property type="term" value="C:small ribosomal subunit"/>
    <property type="evidence" value="ECO:0007669"/>
    <property type="project" value="TreeGrafter"/>
</dbReference>
<protein>
    <recommendedName>
        <fullName evidence="3">Small ribosomal subunit protein bS16</fullName>
    </recommendedName>
</protein>
<feature type="coiled-coil region" evidence="4">
    <location>
        <begin position="113"/>
        <end position="141"/>
    </location>
</feature>
<organism evidence="5 6">
    <name type="scientific">Thermogutta terrifontis</name>
    <dbReference type="NCBI Taxonomy" id="1331910"/>
    <lineage>
        <taxon>Bacteria</taxon>
        <taxon>Pseudomonadati</taxon>
        <taxon>Planctomycetota</taxon>
        <taxon>Planctomycetia</taxon>
        <taxon>Pirellulales</taxon>
        <taxon>Thermoguttaceae</taxon>
        <taxon>Thermogutta</taxon>
    </lineage>
</organism>
<proteinExistence type="inferred from homology"/>
<dbReference type="GO" id="GO:0006412">
    <property type="term" value="P:translation"/>
    <property type="evidence" value="ECO:0007669"/>
    <property type="project" value="UniProtKB-UniRule"/>
</dbReference>
<dbReference type="RefSeq" id="WP_168175763.1">
    <property type="nucleotide sequence ID" value="NZ_CP018477.1"/>
</dbReference>
<comment type="similarity">
    <text evidence="3">Belongs to the bacterial ribosomal protein bS16 family.</text>
</comment>
<dbReference type="InterPro" id="IPR023803">
    <property type="entry name" value="Ribosomal_bS16_dom_sf"/>
</dbReference>
<dbReference type="Gene3D" id="3.30.1320.10">
    <property type="match status" value="1"/>
</dbReference>
<dbReference type="Proteomes" id="UP000215086">
    <property type="component" value="Chromosome"/>
</dbReference>
<dbReference type="KEGG" id="ttf:THTE_0193"/>
<dbReference type="PANTHER" id="PTHR12919">
    <property type="entry name" value="30S RIBOSOMAL PROTEIN S16"/>
    <property type="match status" value="1"/>
</dbReference>
<dbReference type="PANTHER" id="PTHR12919:SF20">
    <property type="entry name" value="SMALL RIBOSOMAL SUBUNIT PROTEIN BS16M"/>
    <property type="match status" value="1"/>
</dbReference>
<name>A0A286RA00_9BACT</name>